<organism evidence="8 9">
    <name type="scientific">Coemansia asiatica</name>
    <dbReference type="NCBI Taxonomy" id="1052880"/>
    <lineage>
        <taxon>Eukaryota</taxon>
        <taxon>Fungi</taxon>
        <taxon>Fungi incertae sedis</taxon>
        <taxon>Zoopagomycota</taxon>
        <taxon>Kickxellomycotina</taxon>
        <taxon>Kickxellomycetes</taxon>
        <taxon>Kickxellales</taxon>
        <taxon>Kickxellaceae</taxon>
        <taxon>Coemansia</taxon>
    </lineage>
</organism>
<dbReference type="GO" id="GO:0005730">
    <property type="term" value="C:nucleolus"/>
    <property type="evidence" value="ECO:0007669"/>
    <property type="project" value="UniProtKB-SubCell"/>
</dbReference>
<evidence type="ECO:0000313" key="8">
    <source>
        <dbReference type="EMBL" id="KAJ1646403.1"/>
    </source>
</evidence>
<dbReference type="InterPro" id="IPR005612">
    <property type="entry name" value="CCAAT-binding_factor"/>
</dbReference>
<evidence type="ECO:0000259" key="6">
    <source>
        <dbReference type="Pfam" id="PF03914"/>
    </source>
</evidence>
<comment type="subcellular location">
    <subcellularLocation>
        <location evidence="1">Nucleus</location>
        <location evidence="1">Nucleolus</location>
    </subcellularLocation>
</comment>
<evidence type="ECO:0000256" key="5">
    <source>
        <dbReference type="SAM" id="MobiDB-lite"/>
    </source>
</evidence>
<dbReference type="EMBL" id="JANBOH010000062">
    <property type="protein sequence ID" value="KAJ1646403.1"/>
    <property type="molecule type" value="Genomic_DNA"/>
</dbReference>
<evidence type="ECO:0000256" key="4">
    <source>
        <dbReference type="ARBA" id="ARBA00023242"/>
    </source>
</evidence>
<evidence type="ECO:0000256" key="1">
    <source>
        <dbReference type="ARBA" id="ARBA00004604"/>
    </source>
</evidence>
<dbReference type="AlphaFoldDB" id="A0A9W7XMS0"/>
<dbReference type="PANTHER" id="PTHR14428">
    <property type="entry name" value="NUCLEOLAR COMPLEX PROTEIN 3"/>
    <property type="match status" value="1"/>
</dbReference>
<feature type="region of interest" description="Disordered" evidence="5">
    <location>
        <begin position="566"/>
        <end position="621"/>
    </location>
</feature>
<protein>
    <recommendedName>
        <fullName evidence="10">Nucleolar complex-associated protein 3</fullName>
    </recommendedName>
</protein>
<reference evidence="8" key="1">
    <citation type="submission" date="2022-07" db="EMBL/GenBank/DDBJ databases">
        <title>Phylogenomic reconstructions and comparative analyses of Kickxellomycotina fungi.</title>
        <authorList>
            <person name="Reynolds N.K."/>
            <person name="Stajich J.E."/>
            <person name="Barry K."/>
            <person name="Grigoriev I.V."/>
            <person name="Crous P."/>
            <person name="Smith M.E."/>
        </authorList>
    </citation>
    <scope>NUCLEOTIDE SEQUENCE</scope>
    <source>
        <strain evidence="8">NBRC 105413</strain>
    </source>
</reference>
<dbReference type="InterPro" id="IPR011501">
    <property type="entry name" value="Noc3_N"/>
</dbReference>
<dbReference type="GO" id="GO:0006270">
    <property type="term" value="P:DNA replication initiation"/>
    <property type="evidence" value="ECO:0007669"/>
    <property type="project" value="TreeGrafter"/>
</dbReference>
<evidence type="ECO:0000313" key="9">
    <source>
        <dbReference type="Proteomes" id="UP001145021"/>
    </source>
</evidence>
<feature type="compositionally biased region" description="Acidic residues" evidence="5">
    <location>
        <begin position="104"/>
        <end position="145"/>
    </location>
</feature>
<feature type="compositionally biased region" description="Basic residues" evidence="5">
    <location>
        <begin position="197"/>
        <end position="207"/>
    </location>
</feature>
<dbReference type="Proteomes" id="UP001145021">
    <property type="component" value="Unassembled WGS sequence"/>
</dbReference>
<dbReference type="GO" id="GO:0003682">
    <property type="term" value="F:chromatin binding"/>
    <property type="evidence" value="ECO:0007669"/>
    <property type="project" value="TreeGrafter"/>
</dbReference>
<feature type="compositionally biased region" description="Basic residues" evidence="5">
    <location>
        <begin position="585"/>
        <end position="594"/>
    </location>
</feature>
<dbReference type="Pfam" id="PF07540">
    <property type="entry name" value="NOC3p"/>
    <property type="match status" value="1"/>
</dbReference>
<accession>A0A9W7XMS0</accession>
<feature type="compositionally biased region" description="Acidic residues" evidence="5">
    <location>
        <begin position="160"/>
        <end position="180"/>
    </location>
</feature>
<evidence type="ECO:0008006" key="10">
    <source>
        <dbReference type="Google" id="ProtNLM"/>
    </source>
</evidence>
<name>A0A9W7XMS0_9FUNG</name>
<gene>
    <name evidence="8" type="ORF">LPJ64_002096</name>
</gene>
<evidence type="ECO:0000256" key="2">
    <source>
        <dbReference type="ARBA" id="ARBA00007797"/>
    </source>
</evidence>
<dbReference type="PANTHER" id="PTHR14428:SF5">
    <property type="entry name" value="NUCLEOLAR COMPLEX PROTEIN 3 HOMOLOG"/>
    <property type="match status" value="1"/>
</dbReference>
<keyword evidence="9" id="KW-1185">Reference proteome</keyword>
<proteinExistence type="inferred from homology"/>
<feature type="compositionally biased region" description="Acidic residues" evidence="5">
    <location>
        <begin position="277"/>
        <end position="289"/>
    </location>
</feature>
<dbReference type="InterPro" id="IPR016903">
    <property type="entry name" value="Nucleolar_cplx-assoc_3"/>
</dbReference>
<feature type="compositionally biased region" description="Basic and acidic residues" evidence="5">
    <location>
        <begin position="600"/>
        <end position="611"/>
    </location>
</feature>
<sequence length="954" mass="107952">MPKRKNASVAQLKSKGKARTQSRPKKQKTAVEAKNPTFANPMPESASDEDVDDEDMTFVQENVANLSFLQSMKPDSLSSITKECKKKMTAGSKKQQNKISETSDLTDSEDSDDNEEVVSDGSDLEIVSDNDSDQEEEEEEEDLLEDLQLTYSDGDKGSDSGDDDGNDDDDIESMSEEENESGASDKDNSQEYEYRNSKARRAQHRKAMMQGSMEYEQQVRSFSESKKLKDSTRLPIKTADGRLVELDESDDDDEDSEEDGDDGVEDINEKSQNDSGSDLDVESDSDDSDSDSHPDSNAALDNLDKNARHSSKVKATDKDASSTEELDLLEEPDRDSMSRKQYIIVQQNRLAGLANAVMQDPEKSSKALRTLHEISNDKDVKVKQLGLLTQLAVYRDIIPDYRIRELTEKEKQTKVTREVRQQRVFEENLVKNYGKYLKQLFVATKLALKIFGNNAADVESGTVATRALGELVTTHPHFNYRKDILSALIDIYVQPSSRINMPVFAPMAQVARLAILKLFRDDVSGEYSQNAVDLASKRIKRLSYRVDGSVLRPWLHLRLREELRENPDDRKQREEEIKRKEQMRDRRRAQKRNKGGAALREAKRAAHESKKQAHARKMQREVEKTLRVAEAEVSREERERWYGETLKQVFVTYFRILKQRDNIGSLLPAVLEGLARYAHLISVDFFVDLFQLLKLIMRGKHGVGVGAEEPVDDSDDLVSSRVSLRTSLLCTLTALHILTGQGEALNLDIKGFFYQIYALLPPLAATAQIEATRMSALSDGTRYTVYLSPADVAAANAARIASRRDKLASGNADEQLDEAMWEETVRSEADLLFECLELMFLGRSKVSSITRVASFCKRLCGCALYWPPRTAVRAVKFVHKVFIKYPALERIFSSEEQAGSGLYLQEMDDPDMCNPFATCLYELHWLQIHHHTSVQEAVARLLEFAKAEEKKHRI</sequence>
<evidence type="ECO:0000259" key="7">
    <source>
        <dbReference type="Pfam" id="PF07540"/>
    </source>
</evidence>
<evidence type="ECO:0000256" key="3">
    <source>
        <dbReference type="ARBA" id="ARBA00023054"/>
    </source>
</evidence>
<feature type="compositionally biased region" description="Basic and acidic residues" evidence="5">
    <location>
        <begin position="183"/>
        <end position="196"/>
    </location>
</feature>
<comment type="similarity">
    <text evidence="2">Belongs to the CBF/MAK21 family.</text>
</comment>
<feature type="compositionally biased region" description="Acidic residues" evidence="5">
    <location>
        <begin position="322"/>
        <end position="333"/>
    </location>
</feature>
<feature type="region of interest" description="Disordered" evidence="5">
    <location>
        <begin position="1"/>
        <end position="54"/>
    </location>
</feature>
<keyword evidence="4" id="KW-0539">Nucleus</keyword>
<feature type="compositionally biased region" description="Basic and acidic residues" evidence="5">
    <location>
        <begin position="223"/>
        <end position="232"/>
    </location>
</feature>
<feature type="region of interest" description="Disordered" evidence="5">
    <location>
        <begin position="73"/>
        <end position="335"/>
    </location>
</feature>
<keyword evidence="3" id="KW-0175">Coiled coil</keyword>
<feature type="domain" description="Nucleolar complex-associated protein 3 N-terminal" evidence="7">
    <location>
        <begin position="347"/>
        <end position="436"/>
    </location>
</feature>
<comment type="caution">
    <text evidence="8">The sequence shown here is derived from an EMBL/GenBank/DDBJ whole genome shotgun (WGS) entry which is preliminary data.</text>
</comment>
<feature type="compositionally biased region" description="Acidic residues" evidence="5">
    <location>
        <begin position="246"/>
        <end position="266"/>
    </location>
</feature>
<feature type="domain" description="CCAAT-binding factor" evidence="6">
    <location>
        <begin position="727"/>
        <end position="937"/>
    </location>
</feature>
<feature type="compositionally biased region" description="Basic and acidic residues" evidence="5">
    <location>
        <begin position="566"/>
        <end position="584"/>
    </location>
</feature>
<feature type="compositionally biased region" description="Basic residues" evidence="5">
    <location>
        <begin position="14"/>
        <end position="28"/>
    </location>
</feature>
<dbReference type="Pfam" id="PF03914">
    <property type="entry name" value="CBF"/>
    <property type="match status" value="1"/>
</dbReference>